<proteinExistence type="predicted"/>
<dbReference type="AlphaFoldDB" id="A0A225WUT8"/>
<keyword evidence="1" id="KW-0812">Transmembrane</keyword>
<feature type="transmembrane region" description="Helical" evidence="1">
    <location>
        <begin position="16"/>
        <end position="34"/>
    </location>
</feature>
<keyword evidence="1" id="KW-0472">Membrane</keyword>
<evidence type="ECO:0000256" key="1">
    <source>
        <dbReference type="SAM" id="Phobius"/>
    </source>
</evidence>
<organism evidence="2 3">
    <name type="scientific">Phytophthora megakarya</name>
    <dbReference type="NCBI Taxonomy" id="4795"/>
    <lineage>
        <taxon>Eukaryota</taxon>
        <taxon>Sar</taxon>
        <taxon>Stramenopiles</taxon>
        <taxon>Oomycota</taxon>
        <taxon>Peronosporomycetes</taxon>
        <taxon>Peronosporales</taxon>
        <taxon>Peronosporaceae</taxon>
        <taxon>Phytophthora</taxon>
    </lineage>
</organism>
<protein>
    <submittedName>
        <fullName evidence="2">Uncharacterized protein</fullName>
    </submittedName>
</protein>
<sequence>MNALKHPHRFAPSSVVFQRLSNFSLLGAIVLAISKPRNTAISLSEISCIFKRFYLTNSGDLT</sequence>
<comment type="caution">
    <text evidence="2">The sequence shown here is derived from an EMBL/GenBank/DDBJ whole genome shotgun (WGS) entry which is preliminary data.</text>
</comment>
<dbReference type="EMBL" id="NBNE01000225">
    <property type="protein sequence ID" value="OWZ21442.1"/>
    <property type="molecule type" value="Genomic_DNA"/>
</dbReference>
<gene>
    <name evidence="2" type="ORF">PHMEG_0004021</name>
</gene>
<dbReference type="Proteomes" id="UP000198211">
    <property type="component" value="Unassembled WGS sequence"/>
</dbReference>
<keyword evidence="3" id="KW-1185">Reference proteome</keyword>
<evidence type="ECO:0000313" key="2">
    <source>
        <dbReference type="EMBL" id="OWZ21442.1"/>
    </source>
</evidence>
<name>A0A225WUT8_9STRA</name>
<keyword evidence="1" id="KW-1133">Transmembrane helix</keyword>
<evidence type="ECO:0000313" key="3">
    <source>
        <dbReference type="Proteomes" id="UP000198211"/>
    </source>
</evidence>
<reference evidence="3" key="1">
    <citation type="submission" date="2017-03" db="EMBL/GenBank/DDBJ databases">
        <title>Phytopthora megakarya and P. palmivora, two closely related causual agents of cacao black pod achieved similar genome size and gene model numbers by different mechanisms.</title>
        <authorList>
            <person name="Ali S."/>
            <person name="Shao J."/>
            <person name="Larry D.J."/>
            <person name="Kronmiller B."/>
            <person name="Shen D."/>
            <person name="Strem M.D."/>
            <person name="Melnick R.L."/>
            <person name="Guiltinan M.J."/>
            <person name="Tyler B.M."/>
            <person name="Meinhardt L.W."/>
            <person name="Bailey B.A."/>
        </authorList>
    </citation>
    <scope>NUCLEOTIDE SEQUENCE [LARGE SCALE GENOMIC DNA]</scope>
    <source>
        <strain evidence="3">zdho120</strain>
    </source>
</reference>
<accession>A0A225WUT8</accession>